<dbReference type="AlphaFoldDB" id="A0A078AI84"/>
<keyword evidence="2 4" id="KW-0378">Hydrolase</keyword>
<dbReference type="Pfam" id="PF00232">
    <property type="entry name" value="Glyco_hydro_1"/>
    <property type="match status" value="1"/>
</dbReference>
<evidence type="ECO:0000313" key="4">
    <source>
        <dbReference type="EMBL" id="CDW81975.1"/>
    </source>
</evidence>
<proteinExistence type="inferred from homology"/>
<dbReference type="Proteomes" id="UP000039865">
    <property type="component" value="Unassembled WGS sequence"/>
</dbReference>
<dbReference type="Gene3D" id="3.20.20.80">
    <property type="entry name" value="Glycosidases"/>
    <property type="match status" value="1"/>
</dbReference>
<dbReference type="EMBL" id="CCKQ01010460">
    <property type="protein sequence ID" value="CDW81975.1"/>
    <property type="molecule type" value="Genomic_DNA"/>
</dbReference>
<reference evidence="4 5" key="1">
    <citation type="submission" date="2014-06" db="EMBL/GenBank/DDBJ databases">
        <authorList>
            <person name="Swart Estienne"/>
        </authorList>
    </citation>
    <scope>NUCLEOTIDE SEQUENCE [LARGE SCALE GENOMIC DNA]</scope>
    <source>
        <strain evidence="4 5">130c</strain>
    </source>
</reference>
<dbReference type="InterPro" id="IPR017853">
    <property type="entry name" value="GH"/>
</dbReference>
<dbReference type="PANTHER" id="PTHR10353:SF36">
    <property type="entry name" value="LP05116P"/>
    <property type="match status" value="1"/>
</dbReference>
<sequence>MKALDGNLKANQIYTRDIALKIIHTKIETYQKIKDMVLEELKINKKYGYYFKICLQMISEMSNNLGDKNTSWIINKYFLNIFDSIEAILKLTSVELKTIEILDILLLPILENELFRMTLIQLLDQNKDLKVEQVQENLDQQQSLDYVEISYQMLINRPRAIQILHQRLSLQGQQSHYGIVDFINELPTLTWKAKGTLVLVMLGGISDITTRYLLNNNLYQFFQQSLNLFQRPNSIKEIEFRIRTKYQNQAFFNKEDYTSCRLSDFPENFAFGVATAAYQIEGAARIEGRGPSIWDDFCKIEGKINNDDNGDVADDFYHRYKQDIQMMKSLGIRHFRMSISWSRILPQGTIDSINQKGIDFYHEIFDSLIEAGIQPWVSLYHWDLPSALYGRGSNDAWLGQKIINQFNEYADLCFKTFGQKVKRWITFNEPHTFIWFGYGLGIHAPGRCTQGVKRDDCEQVRGGGNSSTEPYIVAHNVIIAHATAVKTYRDKYQKEQIGMIGWALSSDYNEPFDLENPQDVEAGNTQILFQFGWFMDPTVFGKYPDNMTNQISENRLPSFTEQEFQIIKGSYDFIGINHYTSRYITTQSQAGNDWESDSMIKQSTTNKEGKIIGPSGDSDWLLVYPLGLRKLLKWINNRYSTIDQPNPQICVFENGVTVPGESKKSLEDAVHDQFRVEYYKGYISNLRDAIVLDGINVISYFAWSLIDNFEWSNGYSMRFGLVYVDYKDSQTRYVKDSALWYSLFIQTLNLNSVVPQLTLEQRIIIPMQNEQQFGVIKII</sequence>
<dbReference type="SUPFAM" id="SSF51445">
    <property type="entry name" value="(Trans)glycosidases"/>
    <property type="match status" value="1"/>
</dbReference>
<keyword evidence="3" id="KW-0326">Glycosidase</keyword>
<evidence type="ECO:0000256" key="3">
    <source>
        <dbReference type="ARBA" id="ARBA00023295"/>
    </source>
</evidence>
<dbReference type="GO" id="GO:0005975">
    <property type="term" value="P:carbohydrate metabolic process"/>
    <property type="evidence" value="ECO:0007669"/>
    <property type="project" value="InterPro"/>
</dbReference>
<comment type="similarity">
    <text evidence="1">Belongs to the glycosyl hydrolase 1 family.</text>
</comment>
<dbReference type="OMA" id="NWETLRC"/>
<dbReference type="InterPro" id="IPR033132">
    <property type="entry name" value="GH_1_N_CS"/>
</dbReference>
<dbReference type="InParanoid" id="A0A078AI84"/>
<dbReference type="FunFam" id="3.20.20.80:FF:000022">
    <property type="entry name" value="Beta-glucosidase 11"/>
    <property type="match status" value="1"/>
</dbReference>
<organism evidence="4 5">
    <name type="scientific">Stylonychia lemnae</name>
    <name type="common">Ciliate</name>
    <dbReference type="NCBI Taxonomy" id="5949"/>
    <lineage>
        <taxon>Eukaryota</taxon>
        <taxon>Sar</taxon>
        <taxon>Alveolata</taxon>
        <taxon>Ciliophora</taxon>
        <taxon>Intramacronucleata</taxon>
        <taxon>Spirotrichea</taxon>
        <taxon>Stichotrichia</taxon>
        <taxon>Sporadotrichida</taxon>
        <taxon>Oxytrichidae</taxon>
        <taxon>Stylonychinae</taxon>
        <taxon>Stylonychia</taxon>
    </lineage>
</organism>
<evidence type="ECO:0000256" key="2">
    <source>
        <dbReference type="ARBA" id="ARBA00022801"/>
    </source>
</evidence>
<dbReference type="InterPro" id="IPR001360">
    <property type="entry name" value="Glyco_hydro_1"/>
</dbReference>
<gene>
    <name evidence="4" type="primary">Contig13569.g14479</name>
    <name evidence="4" type="ORF">STYLEM_10999</name>
</gene>
<dbReference type="OrthoDB" id="65569at2759"/>
<dbReference type="PRINTS" id="PR00131">
    <property type="entry name" value="GLHYDRLASE1"/>
</dbReference>
<keyword evidence="5" id="KW-1185">Reference proteome</keyword>
<protein>
    <submittedName>
        <fullName evidence="4">Glycosyl hydrolase family protein</fullName>
    </submittedName>
</protein>
<accession>A0A078AI84</accession>
<name>A0A078AI84_STYLE</name>
<dbReference type="GO" id="GO:0008422">
    <property type="term" value="F:beta-glucosidase activity"/>
    <property type="evidence" value="ECO:0007669"/>
    <property type="project" value="TreeGrafter"/>
</dbReference>
<dbReference type="PANTHER" id="PTHR10353">
    <property type="entry name" value="GLYCOSYL HYDROLASE"/>
    <property type="match status" value="1"/>
</dbReference>
<evidence type="ECO:0000313" key="5">
    <source>
        <dbReference type="Proteomes" id="UP000039865"/>
    </source>
</evidence>
<dbReference type="PROSITE" id="PS00653">
    <property type="entry name" value="GLYCOSYL_HYDROL_F1_2"/>
    <property type="match status" value="1"/>
</dbReference>
<evidence type="ECO:0000256" key="1">
    <source>
        <dbReference type="ARBA" id="ARBA00010838"/>
    </source>
</evidence>